<dbReference type="AlphaFoldDB" id="A0A3R8Z687"/>
<reference evidence="1 2" key="1">
    <citation type="submission" date="2018-10" db="EMBL/GenBank/DDBJ databases">
        <title>Transmission dynamics of multidrug resistant bacteria on intensive care unit surfaces.</title>
        <authorList>
            <person name="D'Souza A.W."/>
            <person name="Potter R.F."/>
            <person name="Wallace M."/>
            <person name="Shupe A."/>
            <person name="Patel S."/>
            <person name="Sun S."/>
            <person name="Gul D."/>
            <person name="Kwon J.H."/>
            <person name="Andleeb S."/>
            <person name="Burnham C.-A.D."/>
            <person name="Dantas G."/>
        </authorList>
    </citation>
    <scope>NUCLEOTIDE SEQUENCE [LARGE SCALE GENOMIC DNA]</scope>
    <source>
        <strain evidence="1 2">WF_348</strain>
    </source>
</reference>
<sequence>MKRKLIDLDLETERRLSILASSNGMSLKKYIEYILFQHGNDHIIKIEKEEKNKKAAVKNQLSILDETSNKKDII</sequence>
<comment type="caution">
    <text evidence="1">The sequence shown here is derived from an EMBL/GenBank/DDBJ whole genome shotgun (WGS) entry which is preliminary data.</text>
</comment>
<dbReference type="EMBL" id="RHPO01000056">
    <property type="protein sequence ID" value="RRT87427.1"/>
    <property type="molecule type" value="Genomic_DNA"/>
</dbReference>
<dbReference type="RefSeq" id="WP_125350768.1">
    <property type="nucleotide sequence ID" value="NZ_RHPN01000058.1"/>
</dbReference>
<name>A0A3R8Z687_9FLAO</name>
<organism evidence="1 2">
    <name type="scientific">Empedobacter falsenii</name>
    <dbReference type="NCBI Taxonomy" id="343874"/>
    <lineage>
        <taxon>Bacteria</taxon>
        <taxon>Pseudomonadati</taxon>
        <taxon>Bacteroidota</taxon>
        <taxon>Flavobacteriia</taxon>
        <taxon>Flavobacteriales</taxon>
        <taxon>Weeksellaceae</taxon>
        <taxon>Empedobacter</taxon>
    </lineage>
</organism>
<evidence type="ECO:0008006" key="3">
    <source>
        <dbReference type="Google" id="ProtNLM"/>
    </source>
</evidence>
<protein>
    <recommendedName>
        <fullName evidence="3">Antitoxin</fullName>
    </recommendedName>
</protein>
<evidence type="ECO:0000313" key="1">
    <source>
        <dbReference type="EMBL" id="RRT87427.1"/>
    </source>
</evidence>
<gene>
    <name evidence="1" type="ORF">EGI89_14805</name>
</gene>
<proteinExistence type="predicted"/>
<accession>A0A3R8Z687</accession>
<dbReference type="Proteomes" id="UP000267844">
    <property type="component" value="Unassembled WGS sequence"/>
</dbReference>
<evidence type="ECO:0000313" key="2">
    <source>
        <dbReference type="Proteomes" id="UP000267844"/>
    </source>
</evidence>